<dbReference type="AlphaFoldDB" id="A0A645HU87"/>
<evidence type="ECO:0000313" key="2">
    <source>
        <dbReference type="EMBL" id="MPN39714.1"/>
    </source>
</evidence>
<dbReference type="CDD" id="cd09620">
    <property type="entry name" value="CBM9_like_3"/>
    <property type="match status" value="1"/>
</dbReference>
<feature type="domain" description="Carbohydrate-binding" evidence="1">
    <location>
        <begin position="2"/>
        <end position="85"/>
    </location>
</feature>
<dbReference type="GO" id="GO:0030246">
    <property type="term" value="F:carbohydrate binding"/>
    <property type="evidence" value="ECO:0007669"/>
    <property type="project" value="InterPro"/>
</dbReference>
<sequence>MQSIERFASLGNQPINLNEKTDWSLTIKIPLQLLNTDTSAPITTLYGNFYKCGDETTKPHYVSWSKIETQQPDFHQPDFFGMLEF</sequence>
<dbReference type="GO" id="GO:0004553">
    <property type="term" value="F:hydrolase activity, hydrolyzing O-glycosyl compounds"/>
    <property type="evidence" value="ECO:0007669"/>
    <property type="project" value="InterPro"/>
</dbReference>
<reference evidence="2" key="1">
    <citation type="submission" date="2019-08" db="EMBL/GenBank/DDBJ databases">
        <authorList>
            <person name="Kucharzyk K."/>
            <person name="Murdoch R.W."/>
            <person name="Higgins S."/>
            <person name="Loffler F."/>
        </authorList>
    </citation>
    <scope>NUCLEOTIDE SEQUENCE</scope>
</reference>
<evidence type="ECO:0000259" key="1">
    <source>
        <dbReference type="Pfam" id="PF16011"/>
    </source>
</evidence>
<name>A0A645HU87_9ZZZZ</name>
<dbReference type="EMBL" id="VSSQ01095686">
    <property type="protein sequence ID" value="MPN39714.1"/>
    <property type="molecule type" value="Genomic_DNA"/>
</dbReference>
<gene>
    <name evidence="2" type="ORF">SDC9_187243</name>
</gene>
<dbReference type="GO" id="GO:0016052">
    <property type="term" value="P:carbohydrate catabolic process"/>
    <property type="evidence" value="ECO:0007669"/>
    <property type="project" value="InterPro"/>
</dbReference>
<dbReference type="Gene3D" id="2.60.40.1190">
    <property type="match status" value="1"/>
</dbReference>
<organism evidence="2">
    <name type="scientific">bioreactor metagenome</name>
    <dbReference type="NCBI Taxonomy" id="1076179"/>
    <lineage>
        <taxon>unclassified sequences</taxon>
        <taxon>metagenomes</taxon>
        <taxon>ecological metagenomes</taxon>
    </lineage>
</organism>
<proteinExistence type="predicted"/>
<dbReference type="Pfam" id="PF16011">
    <property type="entry name" value="CBM9_2"/>
    <property type="match status" value="1"/>
</dbReference>
<protein>
    <recommendedName>
        <fullName evidence="1">Carbohydrate-binding domain-containing protein</fullName>
    </recommendedName>
</protein>
<accession>A0A645HU87</accession>
<dbReference type="InterPro" id="IPR010502">
    <property type="entry name" value="Carb-bd_dom_fam9"/>
</dbReference>
<comment type="caution">
    <text evidence="2">The sequence shown here is derived from an EMBL/GenBank/DDBJ whole genome shotgun (WGS) entry which is preliminary data.</text>
</comment>